<dbReference type="EMBL" id="JAAVLX010000005">
    <property type="protein sequence ID" value="NOJ41472.1"/>
    <property type="molecule type" value="Genomic_DNA"/>
</dbReference>
<dbReference type="InterPro" id="IPR042098">
    <property type="entry name" value="TauD-like_sf"/>
</dbReference>
<protein>
    <submittedName>
        <fullName evidence="8">TauD/TfdA family dioxygenase</fullName>
    </submittedName>
</protein>
<dbReference type="GO" id="GO:0005737">
    <property type="term" value="C:cytoplasm"/>
    <property type="evidence" value="ECO:0007669"/>
    <property type="project" value="TreeGrafter"/>
</dbReference>
<keyword evidence="5" id="KW-0560">Oxidoreductase</keyword>
<evidence type="ECO:0000256" key="6">
    <source>
        <dbReference type="ARBA" id="ARBA00023004"/>
    </source>
</evidence>
<dbReference type="SUPFAM" id="SSF51197">
    <property type="entry name" value="Clavaminate synthase-like"/>
    <property type="match status" value="1"/>
</dbReference>
<dbReference type="GO" id="GO:0016706">
    <property type="term" value="F:2-oxoglutarate-dependent dioxygenase activity"/>
    <property type="evidence" value="ECO:0007669"/>
    <property type="project" value="UniProtKB-ARBA"/>
</dbReference>
<reference evidence="8 9" key="1">
    <citation type="submission" date="2020-03" db="EMBL/GenBank/DDBJ databases">
        <title>Bradyrhizobium diversity isolated from nodules of Indigofera sp.</title>
        <authorList>
            <person name="Klepa M."/>
            <person name="Helene L."/>
            <person name="Hungria M."/>
        </authorList>
    </citation>
    <scope>NUCLEOTIDE SEQUENCE [LARGE SCALE GENOMIC DNA]</scope>
    <source>
        <strain evidence="8 9">WSM 1791</strain>
    </source>
</reference>
<comment type="similarity">
    <text evidence="2">Belongs to the TfdA dioxygenase family.</text>
</comment>
<gene>
    <name evidence="8" type="ORF">HCN58_17995</name>
</gene>
<dbReference type="Proteomes" id="UP000544122">
    <property type="component" value="Unassembled WGS sequence"/>
</dbReference>
<accession>A0A7Y4GU83</accession>
<organism evidence="8 9">
    <name type="scientific">Bradyrhizobium australiense</name>
    <dbReference type="NCBI Taxonomy" id="2721161"/>
    <lineage>
        <taxon>Bacteria</taxon>
        <taxon>Pseudomonadati</taxon>
        <taxon>Pseudomonadota</taxon>
        <taxon>Alphaproteobacteria</taxon>
        <taxon>Hyphomicrobiales</taxon>
        <taxon>Nitrobacteraceae</taxon>
        <taxon>Bradyrhizobium</taxon>
    </lineage>
</organism>
<dbReference type="InterPro" id="IPR003819">
    <property type="entry name" value="TauD/TfdA-like"/>
</dbReference>
<keyword evidence="6" id="KW-0408">Iron</keyword>
<dbReference type="Gene3D" id="3.60.130.10">
    <property type="entry name" value="Clavaminate synthase-like"/>
    <property type="match status" value="1"/>
</dbReference>
<evidence type="ECO:0000256" key="3">
    <source>
        <dbReference type="ARBA" id="ARBA00022723"/>
    </source>
</evidence>
<feature type="domain" description="TauD/TfdA-like" evidence="7">
    <location>
        <begin position="21"/>
        <end position="280"/>
    </location>
</feature>
<dbReference type="PANTHER" id="PTHR30468:SF5">
    <property type="entry name" value="ALPHA-KETOGLUTARATE-DEPENDENT SULFATE ESTER DIOXYGENASE"/>
    <property type="match status" value="1"/>
</dbReference>
<comment type="cofactor">
    <cofactor evidence="1">
        <name>Fe(2+)</name>
        <dbReference type="ChEBI" id="CHEBI:29033"/>
    </cofactor>
</comment>
<dbReference type="InterPro" id="IPR051323">
    <property type="entry name" value="AtsK-like"/>
</dbReference>
<dbReference type="GO" id="GO:0046872">
    <property type="term" value="F:metal ion binding"/>
    <property type="evidence" value="ECO:0007669"/>
    <property type="project" value="UniProtKB-KW"/>
</dbReference>
<evidence type="ECO:0000313" key="8">
    <source>
        <dbReference type="EMBL" id="NOJ41472.1"/>
    </source>
</evidence>
<evidence type="ECO:0000256" key="4">
    <source>
        <dbReference type="ARBA" id="ARBA00022964"/>
    </source>
</evidence>
<dbReference type="FunFam" id="3.60.130.10:FF:000002">
    <property type="entry name" value="Alpha-ketoglutarate-dependent taurine dioxygenase"/>
    <property type="match status" value="1"/>
</dbReference>
<keyword evidence="9" id="KW-1185">Reference proteome</keyword>
<dbReference type="PANTHER" id="PTHR30468">
    <property type="entry name" value="ALPHA-KETOGLUTARATE-DEPENDENT SULFONATE DIOXYGENASE"/>
    <property type="match status" value="1"/>
</dbReference>
<sequence>MSETTLIENAIPRTDIVKRAARIGAEIRNIKLSSDLPDETIAAMNRLLLDHKVIFFRDQSHLGDAEQERFAARFGKLVPHPMLGVAKGTASLLELDSARGGGRADVWHADGTFADAYPKILVLRAVVIPLFGGDTVWSNTAAAYLDLPPPLQRLADELWAVHSNVFDYAGMARVREVDKKHFDEVFTRTIFETEHPVVRVHPETGERTLVLGALVQRFLGIPKYDGQKLLDIFQSHITAPENTVRWNWREGDVAIWDNRATHHYAVNDYGDQHRVVRRATIEGDVPVSIDGRCSVTRVKVTKQPPMTRSHIHGDPAVMDHAPAFAACTS</sequence>
<proteinExistence type="inferred from homology"/>
<evidence type="ECO:0000313" key="9">
    <source>
        <dbReference type="Proteomes" id="UP000544122"/>
    </source>
</evidence>
<keyword evidence="4 8" id="KW-0223">Dioxygenase</keyword>
<evidence type="ECO:0000256" key="2">
    <source>
        <dbReference type="ARBA" id="ARBA00005896"/>
    </source>
</evidence>
<dbReference type="AlphaFoldDB" id="A0A7Y4GU83"/>
<keyword evidence="3" id="KW-0479">Metal-binding</keyword>
<evidence type="ECO:0000259" key="7">
    <source>
        <dbReference type="Pfam" id="PF02668"/>
    </source>
</evidence>
<evidence type="ECO:0000256" key="5">
    <source>
        <dbReference type="ARBA" id="ARBA00023002"/>
    </source>
</evidence>
<name>A0A7Y4GU83_9BRAD</name>
<comment type="caution">
    <text evidence="8">The sequence shown here is derived from an EMBL/GenBank/DDBJ whole genome shotgun (WGS) entry which is preliminary data.</text>
</comment>
<evidence type="ECO:0000256" key="1">
    <source>
        <dbReference type="ARBA" id="ARBA00001954"/>
    </source>
</evidence>
<dbReference type="Pfam" id="PF02668">
    <property type="entry name" value="TauD"/>
    <property type="match status" value="1"/>
</dbReference>